<accession>A0AB34JAF6</accession>
<evidence type="ECO:0000256" key="1">
    <source>
        <dbReference type="SAM" id="MobiDB-lite"/>
    </source>
</evidence>
<feature type="region of interest" description="Disordered" evidence="1">
    <location>
        <begin position="21"/>
        <end position="75"/>
    </location>
</feature>
<reference evidence="2 3" key="1">
    <citation type="journal article" date="2024" name="Science">
        <title>Giant polyketide synthase enzymes in the biosynthesis of giant marine polyether toxins.</title>
        <authorList>
            <person name="Fallon T.R."/>
            <person name="Shende V.V."/>
            <person name="Wierzbicki I.H."/>
            <person name="Pendleton A.L."/>
            <person name="Watervoot N.F."/>
            <person name="Auber R.P."/>
            <person name="Gonzalez D.J."/>
            <person name="Wisecaver J.H."/>
            <person name="Moore B.S."/>
        </authorList>
    </citation>
    <scope>NUCLEOTIDE SEQUENCE [LARGE SCALE GENOMIC DNA]</scope>
    <source>
        <strain evidence="2 3">12B1</strain>
    </source>
</reference>
<gene>
    <name evidence="2" type="ORF">AB1Y20_002001</name>
</gene>
<dbReference type="EMBL" id="JBGBPQ010000011">
    <property type="protein sequence ID" value="KAL1515372.1"/>
    <property type="molecule type" value="Genomic_DNA"/>
</dbReference>
<protein>
    <submittedName>
        <fullName evidence="2">Uncharacterized protein</fullName>
    </submittedName>
</protein>
<evidence type="ECO:0000313" key="2">
    <source>
        <dbReference type="EMBL" id="KAL1515372.1"/>
    </source>
</evidence>
<proteinExistence type="predicted"/>
<dbReference type="Proteomes" id="UP001515480">
    <property type="component" value="Unassembled WGS sequence"/>
</dbReference>
<sequence length="252" mass="26455">MLHAGQQLMNIHAPLHIADSPRALPRASSPRASSPRIPSPTLAPQARPSTPRACRTTRPSSAPRPHGFSTKASGARAAPLASPSCRLAAAEEKGTVGGARCGVDGPADPAGRRPIRQGTLVLVPCRSAAHLPEGFARTYVGVSIAGDFARTPDLAVVPVSRKEWQALSCALASADARADLVIEVFVWSPHCGERTCARIVVPLSQLDGLSTPFGNRRVLRLWAPLEVSLEVEVEPPFASPTDASTSYLAASC</sequence>
<feature type="compositionally biased region" description="Low complexity" evidence="1">
    <location>
        <begin position="21"/>
        <end position="40"/>
    </location>
</feature>
<evidence type="ECO:0000313" key="3">
    <source>
        <dbReference type="Proteomes" id="UP001515480"/>
    </source>
</evidence>
<organism evidence="2 3">
    <name type="scientific">Prymnesium parvum</name>
    <name type="common">Toxic golden alga</name>
    <dbReference type="NCBI Taxonomy" id="97485"/>
    <lineage>
        <taxon>Eukaryota</taxon>
        <taxon>Haptista</taxon>
        <taxon>Haptophyta</taxon>
        <taxon>Prymnesiophyceae</taxon>
        <taxon>Prymnesiales</taxon>
        <taxon>Prymnesiaceae</taxon>
        <taxon>Prymnesium</taxon>
    </lineage>
</organism>
<dbReference type="AlphaFoldDB" id="A0AB34JAF6"/>
<name>A0AB34JAF6_PRYPA</name>
<comment type="caution">
    <text evidence="2">The sequence shown here is derived from an EMBL/GenBank/DDBJ whole genome shotgun (WGS) entry which is preliminary data.</text>
</comment>
<keyword evidence="3" id="KW-1185">Reference proteome</keyword>